<keyword evidence="2" id="KW-0812">Transmembrane</keyword>
<accession>A0ABP6BS87</accession>
<feature type="compositionally biased region" description="Pro residues" evidence="1">
    <location>
        <begin position="8"/>
        <end position="23"/>
    </location>
</feature>
<dbReference type="Proteomes" id="UP001500274">
    <property type="component" value="Unassembled WGS sequence"/>
</dbReference>
<keyword evidence="2" id="KW-1133">Transmembrane helix</keyword>
<proteinExistence type="predicted"/>
<dbReference type="RefSeq" id="WP_344228921.1">
    <property type="nucleotide sequence ID" value="NZ_BAAARI010000012.1"/>
</dbReference>
<keyword evidence="4" id="KW-1185">Reference proteome</keyword>
<name>A0ABP6BS87_9MICO</name>
<feature type="region of interest" description="Disordered" evidence="1">
    <location>
        <begin position="1"/>
        <end position="50"/>
    </location>
</feature>
<keyword evidence="2" id="KW-0472">Membrane</keyword>
<reference evidence="4" key="1">
    <citation type="journal article" date="2019" name="Int. J. Syst. Evol. Microbiol.">
        <title>The Global Catalogue of Microorganisms (GCM) 10K type strain sequencing project: providing services to taxonomists for standard genome sequencing and annotation.</title>
        <authorList>
            <consortium name="The Broad Institute Genomics Platform"/>
            <consortium name="The Broad Institute Genome Sequencing Center for Infectious Disease"/>
            <person name="Wu L."/>
            <person name="Ma J."/>
        </authorList>
    </citation>
    <scope>NUCLEOTIDE SEQUENCE [LARGE SCALE GENOMIC DNA]</scope>
    <source>
        <strain evidence="4">JCM 16365</strain>
    </source>
</reference>
<evidence type="ECO:0000313" key="3">
    <source>
        <dbReference type="EMBL" id="GAA2579811.1"/>
    </source>
</evidence>
<gene>
    <name evidence="3" type="ORF">GCM10009862_18800</name>
</gene>
<dbReference type="EMBL" id="BAAARI010000012">
    <property type="protein sequence ID" value="GAA2579811.1"/>
    <property type="molecule type" value="Genomic_DNA"/>
</dbReference>
<comment type="caution">
    <text evidence="3">The sequence shown here is derived from an EMBL/GenBank/DDBJ whole genome shotgun (WGS) entry which is preliminary data.</text>
</comment>
<evidence type="ECO:0000313" key="4">
    <source>
        <dbReference type="Proteomes" id="UP001500274"/>
    </source>
</evidence>
<feature type="compositionally biased region" description="Low complexity" evidence="1">
    <location>
        <begin position="24"/>
        <end position="47"/>
    </location>
</feature>
<feature type="compositionally biased region" description="Acidic residues" evidence="1">
    <location>
        <begin position="131"/>
        <end position="143"/>
    </location>
</feature>
<sequence>MTPDDTTPTPPSTVAPVPAPAPPTMAAADAAASYMPPTAPEAAPTRTQPRRSRGLVIGAIAAGAVLALGASFGGGIATGWALSGTASTSQFQEGGFGPDGSSGDERPEFGQGGPGGPQQQDGTMPTRPDEDSTTPDEDSGSGS</sequence>
<feature type="region of interest" description="Disordered" evidence="1">
    <location>
        <begin position="88"/>
        <end position="143"/>
    </location>
</feature>
<organism evidence="3 4">
    <name type="scientific">Microbacterium binotii</name>
    <dbReference type="NCBI Taxonomy" id="462710"/>
    <lineage>
        <taxon>Bacteria</taxon>
        <taxon>Bacillati</taxon>
        <taxon>Actinomycetota</taxon>
        <taxon>Actinomycetes</taxon>
        <taxon>Micrococcales</taxon>
        <taxon>Microbacteriaceae</taxon>
        <taxon>Microbacterium</taxon>
    </lineage>
</organism>
<evidence type="ECO:0000256" key="1">
    <source>
        <dbReference type="SAM" id="MobiDB-lite"/>
    </source>
</evidence>
<protein>
    <submittedName>
        <fullName evidence="3">Uncharacterized protein</fullName>
    </submittedName>
</protein>
<feature type="transmembrane region" description="Helical" evidence="2">
    <location>
        <begin position="55"/>
        <end position="82"/>
    </location>
</feature>
<evidence type="ECO:0000256" key="2">
    <source>
        <dbReference type="SAM" id="Phobius"/>
    </source>
</evidence>